<feature type="region of interest" description="Disordered" evidence="1">
    <location>
        <begin position="19"/>
        <end position="38"/>
    </location>
</feature>
<name>A0A1H9FRE3_9GAMM</name>
<evidence type="ECO:0000256" key="1">
    <source>
        <dbReference type="SAM" id="MobiDB-lite"/>
    </source>
</evidence>
<gene>
    <name evidence="3" type="ORF">SAMN05421693_1297</name>
</gene>
<reference evidence="3 4" key="1">
    <citation type="submission" date="2016-10" db="EMBL/GenBank/DDBJ databases">
        <authorList>
            <person name="de Groot N.N."/>
        </authorList>
    </citation>
    <scope>NUCLEOTIDE SEQUENCE [LARGE SCALE GENOMIC DNA]</scope>
    <source>
        <strain evidence="3 4">B7-7</strain>
    </source>
</reference>
<dbReference type="AlphaFoldDB" id="A0A1H9FRE3"/>
<dbReference type="RefSeq" id="WP_090208882.1">
    <property type="nucleotide sequence ID" value="NZ_FOFO01000029.1"/>
</dbReference>
<feature type="transmembrane region" description="Helical" evidence="2">
    <location>
        <begin position="63"/>
        <end position="83"/>
    </location>
</feature>
<dbReference type="Proteomes" id="UP000199496">
    <property type="component" value="Unassembled WGS sequence"/>
</dbReference>
<evidence type="ECO:0000256" key="2">
    <source>
        <dbReference type="SAM" id="Phobius"/>
    </source>
</evidence>
<keyword evidence="4" id="KW-1185">Reference proteome</keyword>
<dbReference type="OrthoDB" id="5795853at2"/>
<organism evidence="3 4">
    <name type="scientific">Ectothiorhodospira magna</name>
    <dbReference type="NCBI Taxonomy" id="867345"/>
    <lineage>
        <taxon>Bacteria</taxon>
        <taxon>Pseudomonadati</taxon>
        <taxon>Pseudomonadota</taxon>
        <taxon>Gammaproteobacteria</taxon>
        <taxon>Chromatiales</taxon>
        <taxon>Ectothiorhodospiraceae</taxon>
        <taxon>Ectothiorhodospira</taxon>
    </lineage>
</organism>
<keyword evidence="2" id="KW-0472">Membrane</keyword>
<dbReference type="EMBL" id="FOFO01000029">
    <property type="protein sequence ID" value="SEQ40482.1"/>
    <property type="molecule type" value="Genomic_DNA"/>
</dbReference>
<protein>
    <recommendedName>
        <fullName evidence="5">DUF3619 family protein</fullName>
    </recommendedName>
</protein>
<sequence length="127" mass="14338">MSSEDHKAAPWLARVRQTLDRQTDLSPQEERRLHRARQEAFARATRARGWPRWMTDTGRGGSWRPVGGLAVAASVTLAVVMVLNPGTMHHPPLPVALAELEDIEWVLDEGFWVDDPAFLQWVMEESG</sequence>
<keyword evidence="2" id="KW-0812">Transmembrane</keyword>
<evidence type="ECO:0000313" key="3">
    <source>
        <dbReference type="EMBL" id="SEQ40482.1"/>
    </source>
</evidence>
<dbReference type="STRING" id="867345.SAMN05421693_1297"/>
<proteinExistence type="predicted"/>
<accession>A0A1H9FRE3</accession>
<evidence type="ECO:0000313" key="4">
    <source>
        <dbReference type="Proteomes" id="UP000199496"/>
    </source>
</evidence>
<keyword evidence="2" id="KW-1133">Transmembrane helix</keyword>
<evidence type="ECO:0008006" key="5">
    <source>
        <dbReference type="Google" id="ProtNLM"/>
    </source>
</evidence>